<dbReference type="Pfam" id="PF00005">
    <property type="entry name" value="ABC_tran"/>
    <property type="match status" value="1"/>
</dbReference>
<feature type="transmembrane region" description="Helical" evidence="9">
    <location>
        <begin position="273"/>
        <end position="291"/>
    </location>
</feature>
<dbReference type="Proteomes" id="UP000180235">
    <property type="component" value="Chromosome"/>
</dbReference>
<organism evidence="12 13">
    <name type="scientific">Gloeomargarita lithophora Alchichica-D10</name>
    <dbReference type="NCBI Taxonomy" id="1188229"/>
    <lineage>
        <taxon>Bacteria</taxon>
        <taxon>Bacillati</taxon>
        <taxon>Cyanobacteriota</taxon>
        <taxon>Cyanophyceae</taxon>
        <taxon>Gloeomargaritales</taxon>
        <taxon>Gloeomargaritaceae</taxon>
        <taxon>Gloeomargarita</taxon>
    </lineage>
</organism>
<dbReference type="GO" id="GO:0016887">
    <property type="term" value="F:ATP hydrolysis activity"/>
    <property type="evidence" value="ECO:0007669"/>
    <property type="project" value="InterPro"/>
</dbReference>
<evidence type="ECO:0000256" key="8">
    <source>
        <dbReference type="ARBA" id="ARBA00023136"/>
    </source>
</evidence>
<dbReference type="PANTHER" id="PTHR24221">
    <property type="entry name" value="ATP-BINDING CASSETTE SUB-FAMILY B"/>
    <property type="match status" value="1"/>
</dbReference>
<dbReference type="STRING" id="1188229.GlitD10_2410"/>
<dbReference type="InterPro" id="IPR017871">
    <property type="entry name" value="ABC_transporter-like_CS"/>
</dbReference>
<dbReference type="InterPro" id="IPR027417">
    <property type="entry name" value="P-loop_NTPase"/>
</dbReference>
<keyword evidence="5" id="KW-0547">Nucleotide-binding</keyword>
<dbReference type="PROSITE" id="PS00211">
    <property type="entry name" value="ABC_TRANSPORTER_1"/>
    <property type="match status" value="1"/>
</dbReference>
<evidence type="ECO:0000256" key="2">
    <source>
        <dbReference type="ARBA" id="ARBA00022448"/>
    </source>
</evidence>
<evidence type="ECO:0000259" key="11">
    <source>
        <dbReference type="PROSITE" id="PS50929"/>
    </source>
</evidence>
<proteinExistence type="predicted"/>
<dbReference type="InterPro" id="IPR003439">
    <property type="entry name" value="ABC_transporter-like_ATP-bd"/>
</dbReference>
<dbReference type="Pfam" id="PF00664">
    <property type="entry name" value="ABC_membrane"/>
    <property type="match status" value="1"/>
</dbReference>
<evidence type="ECO:0000256" key="1">
    <source>
        <dbReference type="ARBA" id="ARBA00004651"/>
    </source>
</evidence>
<name>A0A1J0AFQ2_9CYAN</name>
<keyword evidence="4 9" id="KW-0812">Transmembrane</keyword>
<gene>
    <name evidence="12" type="ORF">GlitD10_2410</name>
</gene>
<reference evidence="12 13" key="1">
    <citation type="submission" date="2016-10" db="EMBL/GenBank/DDBJ databases">
        <title>Description of Gloeomargarita lithophora gen. nov., sp. nov., a thylakoid-bearing basal-branching cyanobacterium with intracellular carbonates, and proposal for Gloeomargaritales ord. nov.</title>
        <authorList>
            <person name="Moreira D."/>
            <person name="Tavera R."/>
            <person name="Benzerara K."/>
            <person name="Skouri-Panet F."/>
            <person name="Couradeau E."/>
            <person name="Gerard E."/>
            <person name="Loussert C."/>
            <person name="Novelo E."/>
            <person name="Zivanovic Y."/>
            <person name="Lopez-Garcia P."/>
        </authorList>
    </citation>
    <scope>NUCLEOTIDE SEQUENCE [LARGE SCALE GENOMIC DNA]</scope>
    <source>
        <strain evidence="12 13">D10</strain>
    </source>
</reference>
<feature type="transmembrane region" description="Helical" evidence="9">
    <location>
        <begin position="169"/>
        <end position="197"/>
    </location>
</feature>
<keyword evidence="3" id="KW-1003">Cell membrane</keyword>
<dbReference type="InterPro" id="IPR036640">
    <property type="entry name" value="ABC1_TM_sf"/>
</dbReference>
<dbReference type="KEGG" id="glt:GlitD10_2410"/>
<dbReference type="PROSITE" id="PS50929">
    <property type="entry name" value="ABC_TM1F"/>
    <property type="match status" value="1"/>
</dbReference>
<evidence type="ECO:0000256" key="5">
    <source>
        <dbReference type="ARBA" id="ARBA00022741"/>
    </source>
</evidence>
<protein>
    <submittedName>
        <fullName evidence="12">ABC-type multidrug/protein/lipid transport system, ATPase component</fullName>
    </submittedName>
</protein>
<evidence type="ECO:0000256" key="7">
    <source>
        <dbReference type="ARBA" id="ARBA00022989"/>
    </source>
</evidence>
<dbReference type="GO" id="GO:0034040">
    <property type="term" value="F:ATPase-coupled lipid transmembrane transporter activity"/>
    <property type="evidence" value="ECO:0007669"/>
    <property type="project" value="TreeGrafter"/>
</dbReference>
<evidence type="ECO:0000313" key="12">
    <source>
        <dbReference type="EMBL" id="APB34744.1"/>
    </source>
</evidence>
<dbReference type="GO" id="GO:0005886">
    <property type="term" value="C:plasma membrane"/>
    <property type="evidence" value="ECO:0007669"/>
    <property type="project" value="UniProtKB-SubCell"/>
</dbReference>
<keyword evidence="7 9" id="KW-1133">Transmembrane helix</keyword>
<accession>A0A1J0AFQ2</accession>
<dbReference type="AlphaFoldDB" id="A0A1J0AFQ2"/>
<dbReference type="SUPFAM" id="SSF90123">
    <property type="entry name" value="ABC transporter transmembrane region"/>
    <property type="match status" value="1"/>
</dbReference>
<dbReference type="RefSeq" id="WP_071455140.1">
    <property type="nucleotide sequence ID" value="NZ_CP017675.1"/>
</dbReference>
<feature type="domain" description="ABC transmembrane type-1" evidence="11">
    <location>
        <begin position="32"/>
        <end position="329"/>
    </location>
</feature>
<evidence type="ECO:0000313" key="13">
    <source>
        <dbReference type="Proteomes" id="UP000180235"/>
    </source>
</evidence>
<comment type="subcellular location">
    <subcellularLocation>
        <location evidence="1">Cell membrane</location>
        <topology evidence="1">Multi-pass membrane protein</topology>
    </subcellularLocation>
</comment>
<evidence type="ECO:0000256" key="9">
    <source>
        <dbReference type="SAM" id="Phobius"/>
    </source>
</evidence>
<feature type="transmembrane region" description="Helical" evidence="9">
    <location>
        <begin position="27"/>
        <end position="44"/>
    </location>
</feature>
<feature type="domain" description="ABC transporter" evidence="10">
    <location>
        <begin position="363"/>
        <end position="598"/>
    </location>
</feature>
<evidence type="ECO:0000256" key="6">
    <source>
        <dbReference type="ARBA" id="ARBA00022840"/>
    </source>
</evidence>
<dbReference type="InterPro" id="IPR039421">
    <property type="entry name" value="Type_1_exporter"/>
</dbReference>
<dbReference type="OrthoDB" id="9762790at2"/>
<keyword evidence="2" id="KW-0813">Transport</keyword>
<evidence type="ECO:0000259" key="10">
    <source>
        <dbReference type="PROSITE" id="PS50893"/>
    </source>
</evidence>
<evidence type="ECO:0000256" key="4">
    <source>
        <dbReference type="ARBA" id="ARBA00022692"/>
    </source>
</evidence>
<sequence length="609" mass="67999">MNYWRNRIKQRVKQPAYRLVLSVINKYRLRLLFTFLLSTGVAFLEGSTYVLIYFALSVLGDAQIRLPLVGDWLNNQPKLEIVAVLVGVALAFQVLQSALKYASNLVSSYLGTRIGIYLMQKQFGRVLGFSYPCVSRYRYGELLDYINSGGTVSMLIQTWNRLILSMLLALAYLTVLVWISPILLFATLVVSVGLVLIQRQVIPKIEKISRQLANDSVQAGSFVVESVQALRLVYSFHRQRQILEQLHRLQLDLLKLNDRQTAWNALPQPLSQVLVTSVLGVMLLTSLWVLSQDRPLNLILPALATFISAYNRFANQGQLVANTFTGLAAAFGNITRLNEFLSNEDKEFLRTEGTAFTGVARDIRFEGVTLHYPNTAAPAVIDLSFTLPAGQVTALVGASGAGKSSVADLLIALYEPSQGRILVDGIDRRELALPDWWHQLGVVSQDNFVFNATIYENIRFGRLTATDAEVEQAAQAAYASEFIERLPQQYETLVGERGYRLSGGQRQRLALARAILRQPSILILDEATSALDSESEALVQKALYEFQQNRTVLVIAHRLSTIRNADQILVMEQGRLVEQGSHGELLRQAGRYANYWHLQVAGQSPVPLG</sequence>
<dbReference type="FunFam" id="3.40.50.300:FF:000221">
    <property type="entry name" value="Multidrug ABC transporter ATP-binding protein"/>
    <property type="match status" value="1"/>
</dbReference>
<keyword evidence="13" id="KW-1185">Reference proteome</keyword>
<keyword evidence="6" id="KW-0067">ATP-binding</keyword>
<keyword evidence="8 9" id="KW-0472">Membrane</keyword>
<dbReference type="SMART" id="SM00382">
    <property type="entry name" value="AAA"/>
    <property type="match status" value="1"/>
</dbReference>
<dbReference type="PANTHER" id="PTHR24221:SF654">
    <property type="entry name" value="ATP-BINDING CASSETTE SUB-FAMILY B MEMBER 6"/>
    <property type="match status" value="1"/>
</dbReference>
<dbReference type="EMBL" id="CP017675">
    <property type="protein sequence ID" value="APB34744.1"/>
    <property type="molecule type" value="Genomic_DNA"/>
</dbReference>
<dbReference type="GO" id="GO:0005524">
    <property type="term" value="F:ATP binding"/>
    <property type="evidence" value="ECO:0007669"/>
    <property type="project" value="UniProtKB-KW"/>
</dbReference>
<dbReference type="GO" id="GO:0140359">
    <property type="term" value="F:ABC-type transporter activity"/>
    <property type="evidence" value="ECO:0007669"/>
    <property type="project" value="InterPro"/>
</dbReference>
<dbReference type="PROSITE" id="PS50893">
    <property type="entry name" value="ABC_TRANSPORTER_2"/>
    <property type="match status" value="1"/>
</dbReference>
<dbReference type="SUPFAM" id="SSF52540">
    <property type="entry name" value="P-loop containing nucleoside triphosphate hydrolases"/>
    <property type="match status" value="1"/>
</dbReference>
<dbReference type="Gene3D" id="3.40.50.300">
    <property type="entry name" value="P-loop containing nucleotide triphosphate hydrolases"/>
    <property type="match status" value="1"/>
</dbReference>
<evidence type="ECO:0000256" key="3">
    <source>
        <dbReference type="ARBA" id="ARBA00022475"/>
    </source>
</evidence>
<dbReference type="InterPro" id="IPR003593">
    <property type="entry name" value="AAA+_ATPase"/>
</dbReference>
<dbReference type="InterPro" id="IPR011527">
    <property type="entry name" value="ABC1_TM_dom"/>
</dbReference>
<dbReference type="Gene3D" id="1.20.1560.10">
    <property type="entry name" value="ABC transporter type 1, transmembrane domain"/>
    <property type="match status" value="1"/>
</dbReference>